<name>A0A645I7C9_9ZZZZ</name>
<dbReference type="EMBL" id="VSSQ01101688">
    <property type="protein sequence ID" value="MPN43343.1"/>
    <property type="molecule type" value="Genomic_DNA"/>
</dbReference>
<protein>
    <submittedName>
        <fullName evidence="1">Uncharacterized protein</fullName>
    </submittedName>
</protein>
<proteinExistence type="predicted"/>
<reference evidence="1" key="1">
    <citation type="submission" date="2019-08" db="EMBL/GenBank/DDBJ databases">
        <authorList>
            <person name="Kucharzyk K."/>
            <person name="Murdoch R.W."/>
            <person name="Higgins S."/>
            <person name="Loffler F."/>
        </authorList>
    </citation>
    <scope>NUCLEOTIDE SEQUENCE</scope>
</reference>
<sequence length="114" mass="12283">MITNANGEPNTLRSIDPPPLLVYAKSTSGGGSVSHGRDYSDRTRVWQIAYNEPKRLLLDNLTKKGFHEKGGPGAICVVSAFHDIHQKVTLRKRAAVFAAPATRGTARSANTPGE</sequence>
<comment type="caution">
    <text evidence="1">The sequence shown here is derived from an EMBL/GenBank/DDBJ whole genome shotgun (WGS) entry which is preliminary data.</text>
</comment>
<organism evidence="1">
    <name type="scientific">bioreactor metagenome</name>
    <dbReference type="NCBI Taxonomy" id="1076179"/>
    <lineage>
        <taxon>unclassified sequences</taxon>
        <taxon>metagenomes</taxon>
        <taxon>ecological metagenomes</taxon>
    </lineage>
</organism>
<dbReference type="AlphaFoldDB" id="A0A645I7C9"/>
<evidence type="ECO:0000313" key="1">
    <source>
        <dbReference type="EMBL" id="MPN43343.1"/>
    </source>
</evidence>
<accession>A0A645I7C9</accession>
<gene>
    <name evidence="1" type="ORF">SDC9_190902</name>
</gene>